<feature type="domain" description="Protein kinase" evidence="6">
    <location>
        <begin position="1685"/>
        <end position="1938"/>
    </location>
</feature>
<dbReference type="PROSITE" id="PS50011">
    <property type="entry name" value="PROTEIN_KINASE_DOM"/>
    <property type="match status" value="1"/>
</dbReference>
<name>A0A015L8U2_RHIIW</name>
<dbReference type="InterPro" id="IPR001245">
    <property type="entry name" value="Ser-Thr/Tyr_kinase_cat_dom"/>
</dbReference>
<dbReference type="GO" id="GO:0005524">
    <property type="term" value="F:ATP binding"/>
    <property type="evidence" value="ECO:0007669"/>
    <property type="project" value="UniProtKB-KW"/>
</dbReference>
<dbReference type="Pfam" id="PF07714">
    <property type="entry name" value="PK_Tyr_Ser-Thr"/>
    <property type="match status" value="1"/>
</dbReference>
<dbReference type="GO" id="GO:0004709">
    <property type="term" value="F:MAP kinase kinase kinase activity"/>
    <property type="evidence" value="ECO:0007669"/>
    <property type="project" value="TreeGrafter"/>
</dbReference>
<dbReference type="Proteomes" id="UP000022910">
    <property type="component" value="Unassembled WGS sequence"/>
</dbReference>
<proteinExistence type="predicted"/>
<evidence type="ECO:0000256" key="5">
    <source>
        <dbReference type="ARBA" id="ARBA00022840"/>
    </source>
</evidence>
<dbReference type="PRINTS" id="PR00109">
    <property type="entry name" value="TYRKINASE"/>
</dbReference>
<evidence type="ECO:0000313" key="8">
    <source>
        <dbReference type="Proteomes" id="UP000022910"/>
    </source>
</evidence>
<reference evidence="7 8" key="1">
    <citation type="submission" date="2014-02" db="EMBL/GenBank/DDBJ databases">
        <title>Single nucleus genome sequencing reveals high similarity among nuclei of an endomycorrhizal fungus.</title>
        <authorList>
            <person name="Lin K."/>
            <person name="Geurts R."/>
            <person name="Zhang Z."/>
            <person name="Limpens E."/>
            <person name="Saunders D.G."/>
            <person name="Mu D."/>
            <person name="Pang E."/>
            <person name="Cao H."/>
            <person name="Cha H."/>
            <person name="Lin T."/>
            <person name="Zhou Q."/>
            <person name="Shang Y."/>
            <person name="Li Y."/>
            <person name="Ivanov S."/>
            <person name="Sharma T."/>
            <person name="Velzen R.V."/>
            <person name="Ruijter N.D."/>
            <person name="Aanen D.K."/>
            <person name="Win J."/>
            <person name="Kamoun S."/>
            <person name="Bisseling T."/>
            <person name="Huang S."/>
        </authorList>
    </citation>
    <scope>NUCLEOTIDE SEQUENCE [LARGE SCALE GENOMIC DNA]</scope>
    <source>
        <strain evidence="8">DAOM197198w</strain>
    </source>
</reference>
<keyword evidence="1" id="KW-0723">Serine/threonine-protein kinase</keyword>
<evidence type="ECO:0000256" key="1">
    <source>
        <dbReference type="ARBA" id="ARBA00022527"/>
    </source>
</evidence>
<dbReference type="HOGENOM" id="CLU_232904_0_0_1"/>
<dbReference type="EMBL" id="JEMT01029702">
    <property type="protein sequence ID" value="EXX51213.1"/>
    <property type="molecule type" value="Genomic_DNA"/>
</dbReference>
<evidence type="ECO:0000256" key="2">
    <source>
        <dbReference type="ARBA" id="ARBA00022679"/>
    </source>
</evidence>
<evidence type="ECO:0000313" key="7">
    <source>
        <dbReference type="EMBL" id="EXX51213.1"/>
    </source>
</evidence>
<dbReference type="OrthoDB" id="10252171at2759"/>
<protein>
    <submittedName>
        <fullName evidence="7">Cdc15p</fullName>
    </submittedName>
</protein>
<dbReference type="PANTHER" id="PTHR46716">
    <property type="entry name" value="MITOGEN-ACTIVATED PROTEIN KINASE KINASE KINASE 7"/>
    <property type="match status" value="1"/>
</dbReference>
<dbReference type="InterPro" id="IPR000719">
    <property type="entry name" value="Prot_kinase_dom"/>
</dbReference>
<dbReference type="GO" id="GO:0006955">
    <property type="term" value="P:immune response"/>
    <property type="evidence" value="ECO:0007669"/>
    <property type="project" value="TreeGrafter"/>
</dbReference>
<keyword evidence="2" id="KW-0808">Transferase</keyword>
<gene>
    <name evidence="7" type="ORF">RirG_263730</name>
</gene>
<dbReference type="InterPro" id="IPR011009">
    <property type="entry name" value="Kinase-like_dom_sf"/>
</dbReference>
<keyword evidence="4" id="KW-0418">Kinase</keyword>
<dbReference type="Gene3D" id="1.10.510.10">
    <property type="entry name" value="Transferase(Phosphotransferase) domain 1"/>
    <property type="match status" value="1"/>
</dbReference>
<comment type="caution">
    <text evidence="7">The sequence shown here is derived from an EMBL/GenBank/DDBJ whole genome shotgun (WGS) entry which is preliminary data.</text>
</comment>
<keyword evidence="3" id="KW-0547">Nucleotide-binding</keyword>
<evidence type="ECO:0000256" key="3">
    <source>
        <dbReference type="ARBA" id="ARBA00022741"/>
    </source>
</evidence>
<organism evidence="7 8">
    <name type="scientific">Rhizophagus irregularis (strain DAOM 197198w)</name>
    <name type="common">Glomus intraradices</name>
    <dbReference type="NCBI Taxonomy" id="1432141"/>
    <lineage>
        <taxon>Eukaryota</taxon>
        <taxon>Fungi</taxon>
        <taxon>Fungi incertae sedis</taxon>
        <taxon>Mucoromycota</taxon>
        <taxon>Glomeromycotina</taxon>
        <taxon>Glomeromycetes</taxon>
        <taxon>Glomerales</taxon>
        <taxon>Glomeraceae</taxon>
        <taxon>Rhizophagus</taxon>
    </lineage>
</organism>
<evidence type="ECO:0000256" key="4">
    <source>
        <dbReference type="ARBA" id="ARBA00022777"/>
    </source>
</evidence>
<dbReference type="GO" id="GO:0007254">
    <property type="term" value="P:JNK cascade"/>
    <property type="evidence" value="ECO:0007669"/>
    <property type="project" value="TreeGrafter"/>
</dbReference>
<dbReference type="PANTHER" id="PTHR46716:SF1">
    <property type="entry name" value="MITOGEN-ACTIVATED PROTEIN KINASE KINASE KINASE 7"/>
    <property type="match status" value="1"/>
</dbReference>
<dbReference type="SUPFAM" id="SSF56112">
    <property type="entry name" value="Protein kinase-like (PK-like)"/>
    <property type="match status" value="1"/>
</dbReference>
<evidence type="ECO:0000259" key="6">
    <source>
        <dbReference type="PROSITE" id="PS50011"/>
    </source>
</evidence>
<accession>A0A015L8U2</accession>
<keyword evidence="8" id="KW-1185">Reference proteome</keyword>
<keyword evidence="5" id="KW-0067">ATP-binding</keyword>
<sequence length="2065" mass="242426">MFAKHGNIKKCEKDCKLCGKLIYQKCFRKNIDFRLCSDCYKISSGWIESTMTEKTIPILYLPWWDARDQCIVCNQILKFNSDHQKWCSNCIIIYIGCRYCLTTNIIFGITDQSQCKKCERMLLITIEIKSTEKEIIFSTKINSDNHYQIVNYMDNRVETSAPLEVYSFIKNLNYHTLGPLIDWCSYSQMTNLNNLIIPIMFIPFNNNDDKCHYCNEPYSKTLLFKQKYCRICFLYFKYTANNNLDIYISTKDIQCNRHKPRSLDFCTQNIQEWCNSCSEVSYFKQVVTNCRFDGFNDIHGGQKFIESGKYCKLCGKLIYNQISLDNIEFKLCINCYQISFECIESTLTEKAILYLPWWDANNQCISCDQTLKFNSDHQKWCSNCIIIYIGCRYCLTTNIIFGITNQPKCKKCDRLLNVDDEVIEEVPDDKQYAALNNNAYNQIAHFMNNINENSNQLEIYNFIARLYLPSKSLINWISYSQTSNLENNESVIVPIVFIPFDNNKDKCYYCKEPYSITPLFQQKYCRYCLFLYFKYTTNNNLDVYISTKDIQCNRHKPRSLDFCTQNIQEWCNSCSEVSYFKQVVTNCRFDGFNDIHGRQNFIDSGKYCKLCGKLIYDQISLDNIEFRLCKNCYQISSGLIESSMTEKTIPIIYLPWWNANNQCIFCDQTLELNSSNCQKWCSNCIIIYIGCRYCLTTNIIFGITNQSQCKKCQEVTLITIDIKSIEREIFVSMRINFVNHFQIVNYIDDNNDPLKVYDFIRNLDYISLKSLKPLMDWISYAQITDLENPIVPIMFIPFNNNVDECHYCKEPYSVTPLFQQKYCRYCLFLYFRYTANNNLDIYICTKDTQCNRHKPRGLDFCTQNIQEWCNSCSEVLYFKQVVTNCRFDTFNEIFFHGKQELIESEKHCKLCEKLIYNQITSNNIEFKLCTNCYQISFEWIESTITEKVIPILYLPWWDANNQCISCDQILEFNSSNCQKWCSNCILIYIGCRYCLTTNIIFGITNQSKCKKCDRILDVDSNKVIEEVPDKQYATLNNNAYNQIAHFMNNINENSNQLKIYNFIIGLYLPSKSLMDLISYSQIINLENNESVIVPIVFIPFDNSKDKCYYCKESYSVTPLFQQKYCRYCLFLYFKYTTNNNLDIYISTKDTQCNRHRPRSLDFCTQNIQEWCNSCSEVLYFKQVVTNCRFDGFNDIHGGQKFIESGKYCKLCGKLIYDQISLDIIEFKLCKNCYQISSGLIESTMTEKTIPIIYLPWWDANNQCIFCDQILKFNSDHQKWCSNCIIIYIGCRYCLTTNIIFGITNQSQCKKCDGILNVVYKAIIKEVFDNKQYATFNVNAYNQISHFMNIINENSNQLEIYNHITRLCLSSKLLMDWISYSQITNLENLIVPIMFISFNNNDDKCHYCKEPYSVTLLFKQKYCRYCLFLYFEYTANNNLDIYISTKDTQCNHRHKPRSLDFCTQNILEWCNSCSEVLCFKQVVTNFRNDRFYNIHRGQKFIESGKYCKLCKKLIYDQILSNNIEFRLCPICYQISFGFVESTLTEKFTPILYLPWWDEYNQCIICDQNLEFNSSDCQKWCSNCIIIYIGCRYCLTTNIIFEITNQSQCKTCKRMLFITVNVNIHSGMKGVFNNMKHAIILNEITNFIENILNENTNPLIIYDSIKRMFLDFRANQSTIKEIPYSQISNLKQIAKGGFGIVYKATWMGNNVAVKRFLNSQNISKSFLNEIISFIQCYNRAYIIKVHGITQDLQTKDFMLVMEYASGGNLHNYLQGNFVNITWNKKLRILWNISEGLNIIHGKNFMHRDFHSGNILLSTYEIWLICDLGLSQPANNSLSNNEIYGVIPYIAPEMFRGSTFSKESDIYSLGMIMWELTTGNKPFADVEHDINLIYKIIDGKRPEITNDTPECYANLMKRCWNSDPSKRPSITEVTKVLGDWYRKNECVEQHEQAERKRLELIQLKQLGPKFSEKPHHRAIYTSRPLSFMISDPSSIFSFNLRQGNITEKLNVDIDSIDKSGSFNESSINSFNSSQGYISEDINFDIDNIDTSKSLKRSNSQNGTQGHGK</sequence>